<dbReference type="InterPro" id="IPR032675">
    <property type="entry name" value="LRR_dom_sf"/>
</dbReference>
<evidence type="ECO:0000256" key="2">
    <source>
        <dbReference type="ARBA" id="ARBA00022614"/>
    </source>
</evidence>
<gene>
    <name evidence="8" type="ORF">T459_11308</name>
</gene>
<feature type="signal peptide" evidence="7">
    <location>
        <begin position="1"/>
        <end position="25"/>
    </location>
</feature>
<evidence type="ECO:0000256" key="4">
    <source>
        <dbReference type="ARBA" id="ARBA00022737"/>
    </source>
</evidence>
<dbReference type="InterPro" id="IPR001611">
    <property type="entry name" value="Leu-rich_rpt"/>
</dbReference>
<keyword evidence="3 7" id="KW-0732">Signal</keyword>
<dbReference type="OMA" id="ALINCSH"/>
<accession>A0A2G2ZLP9</accession>
<evidence type="ECO:0000256" key="6">
    <source>
        <dbReference type="ARBA" id="ARBA00023180"/>
    </source>
</evidence>
<dbReference type="Pfam" id="PF00560">
    <property type="entry name" value="LRR_1"/>
    <property type="match status" value="3"/>
</dbReference>
<comment type="subcellular location">
    <subcellularLocation>
        <location evidence="1">Membrane</location>
    </subcellularLocation>
</comment>
<dbReference type="EMBL" id="AYRZ02000004">
    <property type="protein sequence ID" value="PHT82865.1"/>
    <property type="molecule type" value="Genomic_DNA"/>
</dbReference>
<dbReference type="Pfam" id="PF13855">
    <property type="entry name" value="LRR_8"/>
    <property type="match status" value="1"/>
</dbReference>
<dbReference type="InterPro" id="IPR052592">
    <property type="entry name" value="LRR-RLK"/>
</dbReference>
<evidence type="ECO:0000313" key="9">
    <source>
        <dbReference type="Proteomes" id="UP000222542"/>
    </source>
</evidence>
<keyword evidence="2" id="KW-0433">Leucine-rich repeat</keyword>
<proteinExistence type="predicted"/>
<evidence type="ECO:0000313" key="8">
    <source>
        <dbReference type="EMBL" id="PHT82865.1"/>
    </source>
</evidence>
<evidence type="ECO:0000256" key="1">
    <source>
        <dbReference type="ARBA" id="ARBA00004370"/>
    </source>
</evidence>
<comment type="caution">
    <text evidence="8">The sequence shown here is derived from an EMBL/GenBank/DDBJ whole genome shotgun (WGS) entry which is preliminary data.</text>
</comment>
<dbReference type="Gramene" id="PHT82865">
    <property type="protein sequence ID" value="PHT82865"/>
    <property type="gene ID" value="T459_11308"/>
</dbReference>
<keyword evidence="6" id="KW-0325">Glycoprotein</keyword>
<name>A0A2G2ZLP9_CAPAN</name>
<evidence type="ECO:0000256" key="7">
    <source>
        <dbReference type="SAM" id="SignalP"/>
    </source>
</evidence>
<reference evidence="8 9" key="2">
    <citation type="journal article" date="2017" name="Genome Biol.">
        <title>New reference genome sequences of hot pepper reveal the massive evolution of plant disease-resistance genes by retroduplication.</title>
        <authorList>
            <person name="Kim S."/>
            <person name="Park J."/>
            <person name="Yeom S.I."/>
            <person name="Kim Y.M."/>
            <person name="Seo E."/>
            <person name="Kim K.T."/>
            <person name="Kim M.S."/>
            <person name="Lee J.M."/>
            <person name="Cheong K."/>
            <person name="Shin H.S."/>
            <person name="Kim S.B."/>
            <person name="Han K."/>
            <person name="Lee J."/>
            <person name="Park M."/>
            <person name="Lee H.A."/>
            <person name="Lee H.Y."/>
            <person name="Lee Y."/>
            <person name="Oh S."/>
            <person name="Lee J.H."/>
            <person name="Choi E."/>
            <person name="Choi E."/>
            <person name="Lee S.E."/>
            <person name="Jeon J."/>
            <person name="Kim H."/>
            <person name="Choi G."/>
            <person name="Song H."/>
            <person name="Lee J."/>
            <person name="Lee S.C."/>
            <person name="Kwon J.K."/>
            <person name="Lee H.Y."/>
            <person name="Koo N."/>
            <person name="Hong Y."/>
            <person name="Kim R.W."/>
            <person name="Kang W.H."/>
            <person name="Huh J.H."/>
            <person name="Kang B.C."/>
            <person name="Yang T.J."/>
            <person name="Lee Y.H."/>
            <person name="Bennetzen J.L."/>
            <person name="Choi D."/>
        </authorList>
    </citation>
    <scope>NUCLEOTIDE SEQUENCE [LARGE SCALE GENOMIC DNA]</scope>
    <source>
        <strain evidence="9">cv. CM334</strain>
    </source>
</reference>
<protein>
    <submittedName>
        <fullName evidence="8">Uncharacterized protein</fullName>
    </submittedName>
</protein>
<evidence type="ECO:0000256" key="3">
    <source>
        <dbReference type="ARBA" id="ARBA00022729"/>
    </source>
</evidence>
<dbReference type="FunFam" id="3.80.10.10:FF:000041">
    <property type="entry name" value="LRR receptor-like serine/threonine-protein kinase ERECTA"/>
    <property type="match status" value="2"/>
</dbReference>
<keyword evidence="4" id="KW-0677">Repeat</keyword>
<dbReference type="PROSITE" id="PS51450">
    <property type="entry name" value="LRR"/>
    <property type="match status" value="1"/>
</dbReference>
<dbReference type="AlphaFoldDB" id="A0A2G2ZLP9"/>
<dbReference type="PANTHER" id="PTHR48054:SF77">
    <property type="entry name" value="RECEPTOR KINASE-LIKE PROTEIN XA21"/>
    <property type="match status" value="1"/>
</dbReference>
<keyword evidence="5" id="KW-0472">Membrane</keyword>
<keyword evidence="9" id="KW-1185">Reference proteome</keyword>
<dbReference type="PRINTS" id="PR00019">
    <property type="entry name" value="LEURICHRPT"/>
</dbReference>
<dbReference type="Gene3D" id="3.80.10.10">
    <property type="entry name" value="Ribonuclease Inhibitor"/>
    <property type="match status" value="1"/>
</dbReference>
<evidence type="ECO:0000256" key="5">
    <source>
        <dbReference type="ARBA" id="ARBA00023136"/>
    </source>
</evidence>
<dbReference type="PANTHER" id="PTHR48054">
    <property type="entry name" value="RECEPTOR KINASE-LIKE PROTEIN XA21"/>
    <property type="match status" value="1"/>
</dbReference>
<reference evidence="8 9" key="1">
    <citation type="journal article" date="2014" name="Nat. Genet.">
        <title>Genome sequence of the hot pepper provides insights into the evolution of pungency in Capsicum species.</title>
        <authorList>
            <person name="Kim S."/>
            <person name="Park M."/>
            <person name="Yeom S.I."/>
            <person name="Kim Y.M."/>
            <person name="Lee J.M."/>
            <person name="Lee H.A."/>
            <person name="Seo E."/>
            <person name="Choi J."/>
            <person name="Cheong K."/>
            <person name="Kim K.T."/>
            <person name="Jung K."/>
            <person name="Lee G.W."/>
            <person name="Oh S.K."/>
            <person name="Bae C."/>
            <person name="Kim S.B."/>
            <person name="Lee H.Y."/>
            <person name="Kim S.Y."/>
            <person name="Kim M.S."/>
            <person name="Kang B.C."/>
            <person name="Jo Y.D."/>
            <person name="Yang H.B."/>
            <person name="Jeong H.J."/>
            <person name="Kang W.H."/>
            <person name="Kwon J.K."/>
            <person name="Shin C."/>
            <person name="Lim J.Y."/>
            <person name="Park J.H."/>
            <person name="Huh J.H."/>
            <person name="Kim J.S."/>
            <person name="Kim B.D."/>
            <person name="Cohen O."/>
            <person name="Paran I."/>
            <person name="Suh M.C."/>
            <person name="Lee S.B."/>
            <person name="Kim Y.K."/>
            <person name="Shin Y."/>
            <person name="Noh S.J."/>
            <person name="Park J."/>
            <person name="Seo Y.S."/>
            <person name="Kwon S.Y."/>
            <person name="Kim H.A."/>
            <person name="Park J.M."/>
            <person name="Kim H.J."/>
            <person name="Choi S.B."/>
            <person name="Bosland P.W."/>
            <person name="Reeves G."/>
            <person name="Jo S.H."/>
            <person name="Lee B.W."/>
            <person name="Cho H.T."/>
            <person name="Choi H.S."/>
            <person name="Lee M.S."/>
            <person name="Yu Y."/>
            <person name="Do Choi Y."/>
            <person name="Park B.S."/>
            <person name="van Deynze A."/>
            <person name="Ashrafi H."/>
            <person name="Hill T."/>
            <person name="Kim W.T."/>
            <person name="Pai H.S."/>
            <person name="Ahn H.K."/>
            <person name="Yeam I."/>
            <person name="Giovannoni J.J."/>
            <person name="Rose J.K."/>
            <person name="Sorensen I."/>
            <person name="Lee S.J."/>
            <person name="Kim R.W."/>
            <person name="Choi I.Y."/>
            <person name="Choi B.S."/>
            <person name="Lim J.S."/>
            <person name="Lee Y.H."/>
            <person name="Choi D."/>
        </authorList>
    </citation>
    <scope>NUCLEOTIDE SEQUENCE [LARGE SCALE GENOMIC DNA]</scope>
    <source>
        <strain evidence="9">cv. CM334</strain>
    </source>
</reference>
<dbReference type="SUPFAM" id="SSF52047">
    <property type="entry name" value="RNI-like"/>
    <property type="match status" value="1"/>
</dbReference>
<feature type="chain" id="PRO_5013585711" evidence="7">
    <location>
        <begin position="26"/>
        <end position="302"/>
    </location>
</feature>
<dbReference type="GO" id="GO:0016020">
    <property type="term" value="C:membrane"/>
    <property type="evidence" value="ECO:0007669"/>
    <property type="project" value="UniProtKB-SubCell"/>
</dbReference>
<sequence length="302" mass="33237">MNTSTIVSYNFRILFFCTLISGIIPQEIENLVNLVELAMEKNQITGSVPISIFNISLLQILSVWENNLSGFLPWEKSSLIELEELRLAFNSFGGSLPMEIFNILGLRVIDLTNNNLSGSLPPNMGSILPNIEELYMGNLTNLVGNIPHSISNCSKLTILELSSNKLIGLIPYSLGYLTHLQYLNLGGNNLTSDSSLSFLISLTNCRNLTTLALYLNPLNGMLPAFAGNLSTSLRTFVAYSCKIKGRIPNDFRNLSSLLYLDLSANSLAGSIPITIGNLRNLQRFNLSNNKLTGFIGDHICKL</sequence>
<organism evidence="8 9">
    <name type="scientific">Capsicum annuum</name>
    <name type="common">Capsicum pepper</name>
    <dbReference type="NCBI Taxonomy" id="4072"/>
    <lineage>
        <taxon>Eukaryota</taxon>
        <taxon>Viridiplantae</taxon>
        <taxon>Streptophyta</taxon>
        <taxon>Embryophyta</taxon>
        <taxon>Tracheophyta</taxon>
        <taxon>Spermatophyta</taxon>
        <taxon>Magnoliopsida</taxon>
        <taxon>eudicotyledons</taxon>
        <taxon>Gunneridae</taxon>
        <taxon>Pentapetalae</taxon>
        <taxon>asterids</taxon>
        <taxon>lamiids</taxon>
        <taxon>Solanales</taxon>
        <taxon>Solanaceae</taxon>
        <taxon>Solanoideae</taxon>
        <taxon>Capsiceae</taxon>
        <taxon>Capsicum</taxon>
    </lineage>
</organism>
<dbReference type="Proteomes" id="UP000222542">
    <property type="component" value="Unassembled WGS sequence"/>
</dbReference>